<organism evidence="1 2">
    <name type="scientific">Sorangium cellulosum</name>
    <name type="common">Polyangium cellulosum</name>
    <dbReference type="NCBI Taxonomy" id="56"/>
    <lineage>
        <taxon>Bacteria</taxon>
        <taxon>Pseudomonadati</taxon>
        <taxon>Myxococcota</taxon>
        <taxon>Polyangia</taxon>
        <taxon>Polyangiales</taxon>
        <taxon>Polyangiaceae</taxon>
        <taxon>Sorangium</taxon>
    </lineage>
</organism>
<dbReference type="Proteomes" id="UP000075502">
    <property type="component" value="Unassembled WGS sequence"/>
</dbReference>
<comment type="caution">
    <text evidence="1">The sequence shown here is derived from an EMBL/GenBank/DDBJ whole genome shotgun (WGS) entry which is preliminary data.</text>
</comment>
<name>A0A150TTC5_SORCE</name>
<gene>
    <name evidence="1" type="ORF">BE21_26740</name>
</gene>
<accession>A0A150TTC5</accession>
<sequence length="337" mass="35534">GDAAPALVDAWLGASNAEAIAAAAESEEASGTARKAARRALNVLKSRGAAIPTRPRVVRLAEERAEVVEATLIPPDSSGTEAIAITSRDTSGRYRIAEVIVREGVGVVHAGAGWLSGSQLKEGRARAQDNLGTAPVPVSLEWARHRIALARRQNAASGQVLPLGLEGCRDLIDPAPEAEPRHPVADLEESLTDEQVASHIAGSASLHDEPEFRHWLPARQALDELLQKVGQRLGAAGMRDPALVNTALREELELATDRFFSPEVRGQLATRIRSSAVSLRARRGDAAATAALAVARAIKAAGLITSPPREIPFLAAFFQKALGVLAQQGGGQLRVPV</sequence>
<dbReference type="EMBL" id="JEME01001158">
    <property type="protein sequence ID" value="KYG07886.1"/>
    <property type="molecule type" value="Genomic_DNA"/>
</dbReference>
<evidence type="ECO:0000313" key="1">
    <source>
        <dbReference type="EMBL" id="KYG07886.1"/>
    </source>
</evidence>
<feature type="non-terminal residue" evidence="1">
    <location>
        <position position="1"/>
    </location>
</feature>
<reference evidence="1 2" key="1">
    <citation type="submission" date="2014-02" db="EMBL/GenBank/DDBJ databases">
        <title>The small core and large imbalanced accessory genome model reveals a collaborative survival strategy of Sorangium cellulosum strains in nature.</title>
        <authorList>
            <person name="Han K."/>
            <person name="Peng R."/>
            <person name="Blom J."/>
            <person name="Li Y.-Z."/>
        </authorList>
    </citation>
    <scope>NUCLEOTIDE SEQUENCE [LARGE SCALE GENOMIC DNA]</scope>
    <source>
        <strain evidence="1 2">So0007-03</strain>
    </source>
</reference>
<dbReference type="AlphaFoldDB" id="A0A150TTC5"/>
<proteinExistence type="predicted"/>
<protein>
    <submittedName>
        <fullName evidence="1">Uncharacterized protein</fullName>
    </submittedName>
</protein>
<evidence type="ECO:0000313" key="2">
    <source>
        <dbReference type="Proteomes" id="UP000075502"/>
    </source>
</evidence>
<feature type="non-terminal residue" evidence="1">
    <location>
        <position position="337"/>
    </location>
</feature>